<gene>
    <name evidence="5" type="ORF">DVS28_a2550</name>
</gene>
<dbReference type="SUPFAM" id="SSF46785">
    <property type="entry name" value="Winged helix' DNA-binding domain"/>
    <property type="match status" value="1"/>
</dbReference>
<keyword evidence="2" id="KW-0804">Transcription</keyword>
<dbReference type="PANTHER" id="PTHR34580">
    <property type="match status" value="1"/>
</dbReference>
<reference evidence="5 6" key="1">
    <citation type="submission" date="2018-09" db="EMBL/GenBank/DDBJ databases">
        <title>Complete genome sequence of Euzebya sp. DY32-46 isolated from seawater of Pacific Ocean.</title>
        <authorList>
            <person name="Xu L."/>
            <person name="Wu Y.-H."/>
            <person name="Xu X.-W."/>
        </authorList>
    </citation>
    <scope>NUCLEOTIDE SEQUENCE [LARGE SCALE GENOMIC DNA]</scope>
    <source>
        <strain evidence="5 6">DY32-46</strain>
    </source>
</reference>
<dbReference type="PROSITE" id="PS52050">
    <property type="entry name" value="WYL"/>
    <property type="match status" value="1"/>
</dbReference>
<accession>A0A346XYD4</accession>
<keyword evidence="6" id="KW-1185">Reference proteome</keyword>
<dbReference type="Proteomes" id="UP000264006">
    <property type="component" value="Chromosome"/>
</dbReference>
<dbReference type="EMBL" id="CP031165">
    <property type="protein sequence ID" value="AXV07231.1"/>
    <property type="molecule type" value="Genomic_DNA"/>
</dbReference>
<name>A0A346XYD4_9ACTN</name>
<dbReference type="InterPro" id="IPR051534">
    <property type="entry name" value="CBASS_pafABC_assoc_protein"/>
</dbReference>
<proteinExistence type="predicted"/>
<dbReference type="InterPro" id="IPR036390">
    <property type="entry name" value="WH_DNA-bd_sf"/>
</dbReference>
<keyword evidence="1" id="KW-0805">Transcription regulation</keyword>
<dbReference type="GO" id="GO:0003700">
    <property type="term" value="F:DNA-binding transcription factor activity"/>
    <property type="evidence" value="ECO:0007669"/>
    <property type="project" value="InterPro"/>
</dbReference>
<evidence type="ECO:0000313" key="5">
    <source>
        <dbReference type="EMBL" id="AXV07231.1"/>
    </source>
</evidence>
<dbReference type="InterPro" id="IPR001034">
    <property type="entry name" value="DeoR_HTH"/>
</dbReference>
<dbReference type="InterPro" id="IPR013196">
    <property type="entry name" value="HTH_11"/>
</dbReference>
<dbReference type="PROSITE" id="PS51000">
    <property type="entry name" value="HTH_DEOR_2"/>
    <property type="match status" value="1"/>
</dbReference>
<dbReference type="InterPro" id="IPR036388">
    <property type="entry name" value="WH-like_DNA-bd_sf"/>
</dbReference>
<dbReference type="InterPro" id="IPR026881">
    <property type="entry name" value="WYL_dom"/>
</dbReference>
<evidence type="ECO:0000313" key="6">
    <source>
        <dbReference type="Proteomes" id="UP000264006"/>
    </source>
</evidence>
<dbReference type="PANTHER" id="PTHR34580:SF3">
    <property type="entry name" value="PROTEIN PAFB"/>
    <property type="match status" value="1"/>
</dbReference>
<evidence type="ECO:0000256" key="2">
    <source>
        <dbReference type="ARBA" id="ARBA00023163"/>
    </source>
</evidence>
<dbReference type="Gene3D" id="1.10.10.10">
    <property type="entry name" value="Winged helix-like DNA-binding domain superfamily/Winged helix DNA-binding domain"/>
    <property type="match status" value="1"/>
</dbReference>
<dbReference type="Pfam" id="PF08279">
    <property type="entry name" value="HTH_11"/>
    <property type="match status" value="1"/>
</dbReference>
<dbReference type="Pfam" id="PF13280">
    <property type="entry name" value="WYL"/>
    <property type="match status" value="1"/>
</dbReference>
<feature type="region of interest" description="Disordered" evidence="3">
    <location>
        <begin position="17"/>
        <end position="45"/>
    </location>
</feature>
<dbReference type="KEGG" id="euz:DVS28_a2550"/>
<evidence type="ECO:0000259" key="4">
    <source>
        <dbReference type="PROSITE" id="PS51000"/>
    </source>
</evidence>
<evidence type="ECO:0000256" key="1">
    <source>
        <dbReference type="ARBA" id="ARBA00023015"/>
    </source>
</evidence>
<dbReference type="AlphaFoldDB" id="A0A346XYD4"/>
<feature type="domain" description="HTH deoR-type" evidence="4">
    <location>
        <begin position="49"/>
        <end position="104"/>
    </location>
</feature>
<organism evidence="5 6">
    <name type="scientific">Euzebya pacifica</name>
    <dbReference type="NCBI Taxonomy" id="1608957"/>
    <lineage>
        <taxon>Bacteria</taxon>
        <taxon>Bacillati</taxon>
        <taxon>Actinomycetota</taxon>
        <taxon>Nitriliruptoria</taxon>
        <taxon>Euzebyales</taxon>
    </lineage>
</organism>
<sequence length="273" mass="30450">MSHDGRCIRRGRQIAGWRSAAEHADPPPHSCTTRPLHDNPTERPSAVRRADRLFSIVLELRRRGVTTAKQLADHLGVSERTIYRDIADLVGSGVPVEGEAGVGYRLGRNFDLPPLMFSLSEVQAIVLGVRMVESFADEGLRAAARSALAKVETVLPEGERHRVAGTALYAHNFDETLELTAQMPEVRRAIDDRRRLQLAYADAVGSTTERIVRPLGLFFWGRTWTVAGWCELREAHRTFRVDRIVEARALPDVFEHRPPVTLEDYIDAVSGGA</sequence>
<protein>
    <submittedName>
        <fullName evidence="5">Transcriptional regulator, DeoR family</fullName>
    </submittedName>
</protein>
<evidence type="ECO:0000256" key="3">
    <source>
        <dbReference type="SAM" id="MobiDB-lite"/>
    </source>
</evidence>